<proteinExistence type="predicted"/>
<dbReference type="Proteomes" id="UP000321353">
    <property type="component" value="Chromosome"/>
</dbReference>
<evidence type="ECO:0000313" key="2">
    <source>
        <dbReference type="Proteomes" id="UP000321353"/>
    </source>
</evidence>
<dbReference type="KEGG" id="smam:Mal15_21710"/>
<dbReference type="EMBL" id="CP036264">
    <property type="protein sequence ID" value="QEF98124.1"/>
    <property type="molecule type" value="Genomic_DNA"/>
</dbReference>
<protein>
    <submittedName>
        <fullName evidence="1">Uncharacterized protein</fullName>
    </submittedName>
</protein>
<gene>
    <name evidence="1" type="ORF">Mal15_21710</name>
</gene>
<dbReference type="AlphaFoldDB" id="A0A5B9MEV7"/>
<evidence type="ECO:0000313" key="1">
    <source>
        <dbReference type="EMBL" id="QEF98124.1"/>
    </source>
</evidence>
<keyword evidence="2" id="KW-1185">Reference proteome</keyword>
<reference evidence="1 2" key="1">
    <citation type="submission" date="2019-02" db="EMBL/GenBank/DDBJ databases">
        <title>Planctomycetal bacteria perform biofilm scaping via a novel small molecule.</title>
        <authorList>
            <person name="Jeske O."/>
            <person name="Boedeker C."/>
            <person name="Wiegand S."/>
            <person name="Breitling P."/>
            <person name="Kallscheuer N."/>
            <person name="Jogler M."/>
            <person name="Rohde M."/>
            <person name="Petersen J."/>
            <person name="Medema M.H."/>
            <person name="Surup F."/>
            <person name="Jogler C."/>
        </authorList>
    </citation>
    <scope>NUCLEOTIDE SEQUENCE [LARGE SCALE GENOMIC DNA]</scope>
    <source>
        <strain evidence="1 2">Mal15</strain>
    </source>
</reference>
<sequence length="107" mass="11869">MGRAGKELLACAASLSYRSSKRISSTKVDAESRFVVFSSQLRSDWSENLLVKKWEAGSSDRHRFSPHLLTNKVFDHPIFHSGSHRFAAAAIRTGNPIDTPSANGSHW</sequence>
<organism evidence="1 2">
    <name type="scientific">Stieleria maiorica</name>
    <dbReference type="NCBI Taxonomy" id="2795974"/>
    <lineage>
        <taxon>Bacteria</taxon>
        <taxon>Pseudomonadati</taxon>
        <taxon>Planctomycetota</taxon>
        <taxon>Planctomycetia</taxon>
        <taxon>Pirellulales</taxon>
        <taxon>Pirellulaceae</taxon>
        <taxon>Stieleria</taxon>
    </lineage>
</organism>
<accession>A0A5B9MEV7</accession>
<name>A0A5B9MEV7_9BACT</name>